<feature type="transmembrane region" description="Helical" evidence="1">
    <location>
        <begin position="140"/>
        <end position="159"/>
    </location>
</feature>
<dbReference type="PANTHER" id="PTHR30199">
    <property type="entry name" value="MFS FAMILY TRANSPORTER, PREDICTED SUBSTRATE BENZOATE"/>
    <property type="match status" value="1"/>
</dbReference>
<dbReference type="EMBL" id="LT965929">
    <property type="protein sequence ID" value="SOU42606.1"/>
    <property type="molecule type" value="Genomic_DNA"/>
</dbReference>
<reference evidence="3 4" key="2">
    <citation type="submission" date="2017-11" db="EMBL/GenBank/DDBJ databases">
        <authorList>
            <person name="Han C.G."/>
        </authorList>
    </citation>
    <scope>NUCLEOTIDE SEQUENCE [LARGE SCALE GENOMIC DNA]</scope>
    <source>
        <strain evidence="4">ATCC 43555</strain>
        <strain evidence="3">ATCC43555</strain>
    </source>
</reference>
<dbReference type="InterPro" id="IPR004711">
    <property type="entry name" value="Benzoate_Transporter"/>
</dbReference>
<dbReference type="AlphaFoldDB" id="A0A2K4XE57"/>
<feature type="transmembrane region" description="Helical" evidence="1">
    <location>
        <begin position="179"/>
        <end position="202"/>
    </location>
</feature>
<evidence type="ECO:0000313" key="3">
    <source>
        <dbReference type="EMBL" id="SOU42606.1"/>
    </source>
</evidence>
<dbReference type="Proteomes" id="UP000238288">
    <property type="component" value="Chromosome PCAR9b"/>
</dbReference>
<accession>A0A2K4XE57</accession>
<sequence length="400" mass="42814">MQSMLFAVKMKYEGFMKVSDQLLNRITAGLVAVIIGFSSSIALIYQVVITLGGTPELVASWILMLGLVMGITSIGLSYYYKVPVLIAWSTTGAALLISSAQGYNLGEAIGAFMLSALLVFLSGITGWFEKIMNRIPSELACAMLAGVLVTFGIDVFNFMNDMPLVIGLMVLTYFIGKRFFARFAMLSVLIVGVMLAWQMGHIDTSALQWKISEFAYIEPVFDLQACISIGLPLYIVTMTSQNLPGIAVLKAHKYKAPISASLNVTGFVNLLTAPFGAYSINLAAITAAICMSDEADKNHDKRYWASIAAGVFYILMALSAATLVGLVASLPQALILALAGIALFGTIANSLQQALNGSEYTEAAIVTFLVTASDLTMLSVGSAFWGIIAGVCTVMITRKD</sequence>
<feature type="transmembrane region" description="Helical" evidence="1">
    <location>
        <begin position="109"/>
        <end position="128"/>
    </location>
</feature>
<gene>
    <name evidence="3" type="primary">ydcO</name>
    <name evidence="2" type="synonym">benE</name>
    <name evidence="3" type="ORF">PCAR9_B0122</name>
    <name evidence="2" type="ORF">PCARR_b0159</name>
</gene>
<feature type="transmembrane region" description="Helical" evidence="1">
    <location>
        <begin position="333"/>
        <end position="351"/>
    </location>
</feature>
<feature type="transmembrane region" description="Helical" evidence="1">
    <location>
        <begin position="214"/>
        <end position="235"/>
    </location>
</feature>
<feature type="transmembrane region" description="Helical" evidence="1">
    <location>
        <begin position="303"/>
        <end position="327"/>
    </location>
</feature>
<dbReference type="GO" id="GO:0005886">
    <property type="term" value="C:plasma membrane"/>
    <property type="evidence" value="ECO:0007669"/>
    <property type="project" value="TreeGrafter"/>
</dbReference>
<dbReference type="GO" id="GO:0042925">
    <property type="term" value="F:benzoate transmembrane transporter activity"/>
    <property type="evidence" value="ECO:0007669"/>
    <property type="project" value="InterPro"/>
</dbReference>
<keyword evidence="1" id="KW-0812">Transmembrane</keyword>
<feature type="transmembrane region" description="Helical" evidence="1">
    <location>
        <begin position="26"/>
        <end position="45"/>
    </location>
</feature>
<dbReference type="Proteomes" id="UP000615003">
    <property type="component" value="Unassembled WGS sequence"/>
</dbReference>
<proteinExistence type="predicted"/>
<keyword evidence="1" id="KW-0472">Membrane</keyword>
<dbReference type="NCBIfam" id="TIGR00843">
    <property type="entry name" value="benE"/>
    <property type="match status" value="1"/>
</dbReference>
<evidence type="ECO:0000256" key="1">
    <source>
        <dbReference type="SAM" id="Phobius"/>
    </source>
</evidence>
<feature type="transmembrane region" description="Helical" evidence="1">
    <location>
        <begin position="267"/>
        <end position="291"/>
    </location>
</feature>
<keyword evidence="5" id="KW-1185">Reference proteome</keyword>
<dbReference type="Pfam" id="PF03594">
    <property type="entry name" value="BenE"/>
    <property type="match status" value="1"/>
</dbReference>
<protein>
    <submittedName>
        <fullName evidence="2">Benzoate membrane transport protein</fullName>
    </submittedName>
    <submittedName>
        <fullName evidence="3">Inner membrane protein YdcO</fullName>
    </submittedName>
</protein>
<keyword evidence="1" id="KW-1133">Transmembrane helix</keyword>
<dbReference type="PANTHER" id="PTHR30199:SF0">
    <property type="entry name" value="INNER MEMBRANE PROTEIN YDCO"/>
    <property type="match status" value="1"/>
</dbReference>
<reference evidence="2 5" key="1">
    <citation type="submission" date="2015-06" db="EMBL/GenBank/DDBJ databases">
        <title>Genome sequence of Pseudoalteromonas carrageenovora.</title>
        <authorList>
            <person name="Xie B.-B."/>
            <person name="Rong J.-C."/>
            <person name="Qin Q.-L."/>
            <person name="Zhang Y.-Z."/>
        </authorList>
    </citation>
    <scope>NUCLEOTIDE SEQUENCE [LARGE SCALE GENOMIC DNA]</scope>
    <source>
        <strain evidence="2 5">IAM 12662</strain>
    </source>
</reference>
<evidence type="ECO:0000313" key="4">
    <source>
        <dbReference type="Proteomes" id="UP000238288"/>
    </source>
</evidence>
<dbReference type="EMBL" id="AQGW01000025">
    <property type="protein sequence ID" value="MBE0384216.1"/>
    <property type="molecule type" value="Genomic_DNA"/>
</dbReference>
<organism evidence="3 4">
    <name type="scientific">Pseudoalteromonas carrageenovora IAM 12662</name>
    <dbReference type="NCBI Taxonomy" id="1314868"/>
    <lineage>
        <taxon>Bacteria</taxon>
        <taxon>Pseudomonadati</taxon>
        <taxon>Pseudomonadota</taxon>
        <taxon>Gammaproteobacteria</taxon>
        <taxon>Alteromonadales</taxon>
        <taxon>Pseudoalteromonadaceae</taxon>
        <taxon>Pseudoalteromonas</taxon>
    </lineage>
</organism>
<feature type="transmembrane region" description="Helical" evidence="1">
    <location>
        <begin position="57"/>
        <end position="78"/>
    </location>
</feature>
<evidence type="ECO:0000313" key="5">
    <source>
        <dbReference type="Proteomes" id="UP000615003"/>
    </source>
</evidence>
<evidence type="ECO:0000313" key="2">
    <source>
        <dbReference type="EMBL" id="MBE0384216.1"/>
    </source>
</evidence>
<name>A0A2K4XE57_PSEVC</name>
<feature type="transmembrane region" description="Helical" evidence="1">
    <location>
        <begin position="363"/>
        <end position="396"/>
    </location>
</feature>